<evidence type="ECO:0000256" key="1">
    <source>
        <dbReference type="SAM" id="MobiDB-lite"/>
    </source>
</evidence>
<evidence type="ECO:0000313" key="3">
    <source>
        <dbReference type="Proteomes" id="UP000266723"/>
    </source>
</evidence>
<gene>
    <name evidence="2" type="ORF">DY000_02056519</name>
</gene>
<comment type="caution">
    <text evidence="2">The sequence shown here is derived from an EMBL/GenBank/DDBJ whole genome shotgun (WGS) entry which is preliminary data.</text>
</comment>
<dbReference type="Proteomes" id="UP000266723">
    <property type="component" value="Unassembled WGS sequence"/>
</dbReference>
<keyword evidence="3" id="KW-1185">Reference proteome</keyword>
<proteinExistence type="predicted"/>
<evidence type="ECO:0000313" key="2">
    <source>
        <dbReference type="EMBL" id="KAF3493591.1"/>
    </source>
</evidence>
<feature type="region of interest" description="Disordered" evidence="1">
    <location>
        <begin position="131"/>
        <end position="161"/>
    </location>
</feature>
<accession>A0ABQ7A7K1</accession>
<dbReference type="EMBL" id="QGKV02002055">
    <property type="protein sequence ID" value="KAF3493591.1"/>
    <property type="molecule type" value="Genomic_DNA"/>
</dbReference>
<sequence length="161" mass="17158">MFRRQADRVLCRSPTSLETSVLTLHHKASPSLLMGKKKPPKKSSPKKKKKPSSPAVTVKSNAVDSVSPPLESLPVSTDAASPPELFPQETRAVVESTVPEPTIPSDVATVKILAGDSSGLTSIEKLNGNVLIRSNSTETEDEKSSGIEHDSSDTFSGDRLP</sequence>
<name>A0ABQ7A7K1_BRACR</name>
<feature type="compositionally biased region" description="Basic and acidic residues" evidence="1">
    <location>
        <begin position="142"/>
        <end position="152"/>
    </location>
</feature>
<protein>
    <submittedName>
        <fullName evidence="2">Uncharacterized protein</fullName>
    </submittedName>
</protein>
<feature type="region of interest" description="Disordered" evidence="1">
    <location>
        <begin position="21"/>
        <end position="85"/>
    </location>
</feature>
<feature type="compositionally biased region" description="Low complexity" evidence="1">
    <location>
        <begin position="65"/>
        <end position="76"/>
    </location>
</feature>
<organism evidence="2 3">
    <name type="scientific">Brassica cretica</name>
    <name type="common">Mustard</name>
    <dbReference type="NCBI Taxonomy" id="69181"/>
    <lineage>
        <taxon>Eukaryota</taxon>
        <taxon>Viridiplantae</taxon>
        <taxon>Streptophyta</taxon>
        <taxon>Embryophyta</taxon>
        <taxon>Tracheophyta</taxon>
        <taxon>Spermatophyta</taxon>
        <taxon>Magnoliopsida</taxon>
        <taxon>eudicotyledons</taxon>
        <taxon>Gunneridae</taxon>
        <taxon>Pentapetalae</taxon>
        <taxon>rosids</taxon>
        <taxon>malvids</taxon>
        <taxon>Brassicales</taxon>
        <taxon>Brassicaceae</taxon>
        <taxon>Brassiceae</taxon>
        <taxon>Brassica</taxon>
    </lineage>
</organism>
<feature type="compositionally biased region" description="Basic residues" evidence="1">
    <location>
        <begin position="35"/>
        <end position="51"/>
    </location>
</feature>
<reference evidence="2 3" key="1">
    <citation type="journal article" date="2020" name="BMC Genomics">
        <title>Intraspecific diversification of the crop wild relative Brassica cretica Lam. using demographic model selection.</title>
        <authorList>
            <person name="Kioukis A."/>
            <person name="Michalopoulou V.A."/>
            <person name="Briers L."/>
            <person name="Pirintsos S."/>
            <person name="Studholme D.J."/>
            <person name="Pavlidis P."/>
            <person name="Sarris P.F."/>
        </authorList>
    </citation>
    <scope>NUCLEOTIDE SEQUENCE [LARGE SCALE GENOMIC DNA]</scope>
    <source>
        <strain evidence="3">cv. PFS-1207/04</strain>
    </source>
</reference>